<protein>
    <submittedName>
        <fullName evidence="3">Uncharacterized protein</fullName>
    </submittedName>
</protein>
<dbReference type="EMBL" id="PKSL01000080">
    <property type="protein sequence ID" value="POW06925.1"/>
    <property type="molecule type" value="Genomic_DNA"/>
</dbReference>
<organism evidence="3 4">
    <name type="scientific">Puccinia striiformis</name>
    <dbReference type="NCBI Taxonomy" id="27350"/>
    <lineage>
        <taxon>Eukaryota</taxon>
        <taxon>Fungi</taxon>
        <taxon>Dikarya</taxon>
        <taxon>Basidiomycota</taxon>
        <taxon>Pucciniomycotina</taxon>
        <taxon>Pucciniomycetes</taxon>
        <taxon>Pucciniales</taxon>
        <taxon>Pucciniaceae</taxon>
        <taxon>Puccinia</taxon>
    </lineage>
</organism>
<evidence type="ECO:0000313" key="4">
    <source>
        <dbReference type="Proteomes" id="UP000239156"/>
    </source>
</evidence>
<comment type="caution">
    <text evidence="3">The sequence shown here is derived from an EMBL/GenBank/DDBJ whole genome shotgun (WGS) entry which is preliminary data.</text>
</comment>
<keyword evidence="2" id="KW-0732">Signal</keyword>
<gene>
    <name evidence="3" type="ORF">PSTT_08650</name>
</gene>
<feature type="region of interest" description="Disordered" evidence="1">
    <location>
        <begin position="69"/>
        <end position="133"/>
    </location>
</feature>
<dbReference type="AlphaFoldDB" id="A0A2S4VBT9"/>
<evidence type="ECO:0000256" key="2">
    <source>
        <dbReference type="SAM" id="SignalP"/>
    </source>
</evidence>
<name>A0A2S4VBT9_9BASI</name>
<proteinExistence type="predicted"/>
<reference evidence="3" key="1">
    <citation type="submission" date="2017-12" db="EMBL/GenBank/DDBJ databases">
        <title>Gene loss provides genomic basis for host adaptation in cereal stripe rust fungi.</title>
        <authorList>
            <person name="Xia C."/>
        </authorList>
    </citation>
    <scope>NUCLEOTIDE SEQUENCE [LARGE SCALE GENOMIC DNA]</scope>
    <source>
        <strain evidence="3">93-210</strain>
    </source>
</reference>
<dbReference type="VEuPathDB" id="FungiDB:PSTT_08650"/>
<accession>A0A2S4VBT9</accession>
<dbReference type="VEuPathDB" id="FungiDB:PSHT_06123"/>
<evidence type="ECO:0000313" key="3">
    <source>
        <dbReference type="EMBL" id="POW06925.1"/>
    </source>
</evidence>
<feature type="chain" id="PRO_5015516076" evidence="2">
    <location>
        <begin position="31"/>
        <end position="577"/>
    </location>
</feature>
<sequence length="577" mass="65255">MMIALEKNTSRVRAQLLLFILVLLIVDSKTYESNPAGSDSATEEWSQWLDWQDHATAELDEIFFPAAGSSPSASLTAQQPQPPDHHLHETPTPRPTGVLPDVQNHSPQLSEHRSQAVAAAETPIHSQDNGRLGTLMNIDPDGSLGPGFWEARSIDDLFRSLAGGGVLPSFEGLSSTREGTSSKSHGGPHIPAIAPSPNIDQLVNYVTPSSAITVQTQSKIANKQADKWLRHYPIKPFKTQTSQHRSQKMPSGKLPFTTSLEASQLDWSLVRKVDGQLPYHQQPRAPVQKQLDHPLSTDQLLESLSEHGFLMKFDKTMFAPHSPSDAVEIREVDRIKQKIGTLPNRLLILPEHEFSSTHNNFLQHNKVFAYDPVELARSQFEYESRQVRRRRLKMAMDQFCSSIKLWFKRWLEQTGIDFSSHLSLPLFDNFSYVDVIFPLYLFYVELICSIVPREGSAMSLAEELSIARKDFEKMTKASNESGLKMSNQSLEKVAELLKKRRKARGAVKVQPLLWTYVEFWMLTRRTGVFPLSPRTGTLTWTVKDFWNTIFCYSYPALHQRYLGKSLSPFPPPPARMA</sequence>
<dbReference type="Proteomes" id="UP000239156">
    <property type="component" value="Unassembled WGS sequence"/>
</dbReference>
<feature type="signal peptide" evidence="2">
    <location>
        <begin position="1"/>
        <end position="30"/>
    </location>
</feature>
<evidence type="ECO:0000256" key="1">
    <source>
        <dbReference type="SAM" id="MobiDB-lite"/>
    </source>
</evidence>
<keyword evidence="4" id="KW-1185">Reference proteome</keyword>